<dbReference type="Proteomes" id="UP000886885">
    <property type="component" value="Chromosome 12D"/>
</dbReference>
<reference evidence="2" key="1">
    <citation type="journal article" date="2020" name="bioRxiv">
        <title>Hybrid origin of Populus tomentosa Carr. identified through genome sequencing and phylogenomic analysis.</title>
        <authorList>
            <person name="An X."/>
            <person name="Gao K."/>
            <person name="Chen Z."/>
            <person name="Li J."/>
            <person name="Yang X."/>
            <person name="Yang X."/>
            <person name="Zhou J."/>
            <person name="Guo T."/>
            <person name="Zhao T."/>
            <person name="Huang S."/>
            <person name="Miao D."/>
            <person name="Khan W.U."/>
            <person name="Rao P."/>
            <person name="Ye M."/>
            <person name="Lei B."/>
            <person name="Liao W."/>
            <person name="Wang J."/>
            <person name="Ji L."/>
            <person name="Li Y."/>
            <person name="Guo B."/>
            <person name="Mustafa N.S."/>
            <person name="Li S."/>
            <person name="Yun Q."/>
            <person name="Keller S.R."/>
            <person name="Mao J."/>
            <person name="Zhang R."/>
            <person name="Strauss S.H."/>
        </authorList>
    </citation>
    <scope>NUCLEOTIDE SEQUENCE</scope>
    <source>
        <strain evidence="2">GM15</strain>
        <tissue evidence="2">Leaf</tissue>
    </source>
</reference>
<evidence type="ECO:0008006" key="4">
    <source>
        <dbReference type="Google" id="ProtNLM"/>
    </source>
</evidence>
<proteinExistence type="predicted"/>
<evidence type="ECO:0000313" key="2">
    <source>
        <dbReference type="EMBL" id="KAG6753151.1"/>
    </source>
</evidence>
<comment type="caution">
    <text evidence="2">The sequence shown here is derived from an EMBL/GenBank/DDBJ whole genome shotgun (WGS) entry which is preliminary data.</text>
</comment>
<dbReference type="OrthoDB" id="10324520at2759"/>
<gene>
    <name evidence="2" type="ORF">POTOM_043195</name>
</gene>
<keyword evidence="1" id="KW-0732">Signal</keyword>
<organism evidence="2 3">
    <name type="scientific">Populus tomentosa</name>
    <name type="common">Chinese white poplar</name>
    <dbReference type="NCBI Taxonomy" id="118781"/>
    <lineage>
        <taxon>Eukaryota</taxon>
        <taxon>Viridiplantae</taxon>
        <taxon>Streptophyta</taxon>
        <taxon>Embryophyta</taxon>
        <taxon>Tracheophyta</taxon>
        <taxon>Spermatophyta</taxon>
        <taxon>Magnoliopsida</taxon>
        <taxon>eudicotyledons</taxon>
        <taxon>Gunneridae</taxon>
        <taxon>Pentapetalae</taxon>
        <taxon>rosids</taxon>
        <taxon>fabids</taxon>
        <taxon>Malpighiales</taxon>
        <taxon>Salicaceae</taxon>
        <taxon>Saliceae</taxon>
        <taxon>Populus</taxon>
    </lineage>
</organism>
<dbReference type="AlphaFoldDB" id="A0A8X7YLZ1"/>
<evidence type="ECO:0000256" key="1">
    <source>
        <dbReference type="SAM" id="SignalP"/>
    </source>
</evidence>
<dbReference type="EMBL" id="JAAWWB010000024">
    <property type="protein sequence ID" value="KAG6753151.1"/>
    <property type="molecule type" value="Genomic_DNA"/>
</dbReference>
<feature type="signal peptide" evidence="1">
    <location>
        <begin position="1"/>
        <end position="19"/>
    </location>
</feature>
<protein>
    <recommendedName>
        <fullName evidence="4">Bifunctional inhibitor/plant lipid transfer protein/seed storage helical domain-containing protein</fullName>
    </recommendedName>
</protein>
<name>A0A8X7YLZ1_POPTO</name>
<feature type="chain" id="PRO_5036497819" description="Bifunctional inhibitor/plant lipid transfer protein/seed storage helical domain-containing protein" evidence="1">
    <location>
        <begin position="20"/>
        <end position="131"/>
    </location>
</feature>
<accession>A0A8X7YLZ1</accession>
<keyword evidence="3" id="KW-1185">Reference proteome</keyword>
<evidence type="ECO:0000313" key="3">
    <source>
        <dbReference type="Proteomes" id="UP000886885"/>
    </source>
</evidence>
<sequence length="131" mass="14063">MKSLLLLTMLLVLCTGTSAGRDPNCALISSNLHPCTDVLRLGFLVGAPSFKCCHGLRIVKKVKIILGKETTCHCVRDCIAVHILGKNAPTLSSSETSEPSDKTSDADLFIQLQKMCNVTLGFGIDENTPCN</sequence>